<proteinExistence type="predicted"/>
<dbReference type="AlphaFoldDB" id="A0AAE1D1E4"/>
<accession>A0AAE1D1E4</accession>
<evidence type="ECO:0000313" key="1">
    <source>
        <dbReference type="EMBL" id="KAK3751426.1"/>
    </source>
</evidence>
<reference evidence="1" key="1">
    <citation type="journal article" date="2023" name="G3 (Bethesda)">
        <title>A reference genome for the long-term kleptoplast-retaining sea slug Elysia crispata morphotype clarki.</title>
        <authorList>
            <person name="Eastman K.E."/>
            <person name="Pendleton A.L."/>
            <person name="Shaikh M.A."/>
            <person name="Suttiyut T."/>
            <person name="Ogas R."/>
            <person name="Tomko P."/>
            <person name="Gavelis G."/>
            <person name="Widhalm J.R."/>
            <person name="Wisecaver J.H."/>
        </authorList>
    </citation>
    <scope>NUCLEOTIDE SEQUENCE</scope>
    <source>
        <strain evidence="1">ECLA1</strain>
    </source>
</reference>
<sequence length="97" mass="10739">MRIRLNSGGIQVGTRLSRGTLLHYECRRSHAASFVRDSGNEARVCLASGRLSGSRLRCLDGRRPLTCHILTSLPCPREMTMNQIAQAVKLLDNSAKM</sequence>
<dbReference type="Proteomes" id="UP001283361">
    <property type="component" value="Unassembled WGS sequence"/>
</dbReference>
<name>A0AAE1D1E4_9GAST</name>
<dbReference type="EMBL" id="JAWDGP010005819">
    <property type="protein sequence ID" value="KAK3751426.1"/>
    <property type="molecule type" value="Genomic_DNA"/>
</dbReference>
<keyword evidence="2" id="KW-1185">Reference proteome</keyword>
<comment type="caution">
    <text evidence="1">The sequence shown here is derived from an EMBL/GenBank/DDBJ whole genome shotgun (WGS) entry which is preliminary data.</text>
</comment>
<gene>
    <name evidence="1" type="ORF">RRG08_051152</name>
</gene>
<protein>
    <submittedName>
        <fullName evidence="1">Uncharacterized protein</fullName>
    </submittedName>
</protein>
<organism evidence="1 2">
    <name type="scientific">Elysia crispata</name>
    <name type="common">lettuce slug</name>
    <dbReference type="NCBI Taxonomy" id="231223"/>
    <lineage>
        <taxon>Eukaryota</taxon>
        <taxon>Metazoa</taxon>
        <taxon>Spiralia</taxon>
        <taxon>Lophotrochozoa</taxon>
        <taxon>Mollusca</taxon>
        <taxon>Gastropoda</taxon>
        <taxon>Heterobranchia</taxon>
        <taxon>Euthyneura</taxon>
        <taxon>Panpulmonata</taxon>
        <taxon>Sacoglossa</taxon>
        <taxon>Placobranchoidea</taxon>
        <taxon>Plakobranchidae</taxon>
        <taxon>Elysia</taxon>
    </lineage>
</organism>
<evidence type="ECO:0000313" key="2">
    <source>
        <dbReference type="Proteomes" id="UP001283361"/>
    </source>
</evidence>